<evidence type="ECO:0000313" key="2">
    <source>
        <dbReference type="EMBL" id="KAF7435661.1"/>
    </source>
</evidence>
<protein>
    <submittedName>
        <fullName evidence="2">Uncharacterized protein</fullName>
    </submittedName>
</protein>
<dbReference type="AlphaFoldDB" id="A0A834PCL7"/>
<organism evidence="2 3">
    <name type="scientific">Vespula pensylvanica</name>
    <name type="common">Western yellow jacket</name>
    <name type="synonym">Wasp</name>
    <dbReference type="NCBI Taxonomy" id="30213"/>
    <lineage>
        <taxon>Eukaryota</taxon>
        <taxon>Metazoa</taxon>
        <taxon>Ecdysozoa</taxon>
        <taxon>Arthropoda</taxon>
        <taxon>Hexapoda</taxon>
        <taxon>Insecta</taxon>
        <taxon>Pterygota</taxon>
        <taxon>Neoptera</taxon>
        <taxon>Endopterygota</taxon>
        <taxon>Hymenoptera</taxon>
        <taxon>Apocrita</taxon>
        <taxon>Aculeata</taxon>
        <taxon>Vespoidea</taxon>
        <taxon>Vespidae</taxon>
        <taxon>Vespinae</taxon>
        <taxon>Vespula</taxon>
    </lineage>
</organism>
<name>A0A834PCL7_VESPE</name>
<proteinExistence type="predicted"/>
<feature type="region of interest" description="Disordered" evidence="1">
    <location>
        <begin position="142"/>
        <end position="190"/>
    </location>
</feature>
<sequence length="190" mass="21271">MLSRTQNSSNYRSRATTATVELQLKLHQQLSTVTAAVAFSCPWKKSSWCSLVVTLLLRWQVSSIVIVNVDFVVVVGVDVGVGVVVSLYRSVQWLCIDIPSGQHDATESLSSKEAGLVAAVCCYEGEGSGSSDEVQGQGEVGIWRSELNERSHVSFQREEEREEEKKKEEEEEEEEKDEEEEKEQENVDLE</sequence>
<dbReference type="Proteomes" id="UP000600918">
    <property type="component" value="Unassembled WGS sequence"/>
</dbReference>
<dbReference type="EMBL" id="JACSDY010000002">
    <property type="protein sequence ID" value="KAF7435661.1"/>
    <property type="molecule type" value="Genomic_DNA"/>
</dbReference>
<feature type="compositionally biased region" description="Acidic residues" evidence="1">
    <location>
        <begin position="169"/>
        <end position="190"/>
    </location>
</feature>
<feature type="compositionally biased region" description="Basic and acidic residues" evidence="1">
    <location>
        <begin position="146"/>
        <end position="168"/>
    </location>
</feature>
<gene>
    <name evidence="2" type="ORF">H0235_003852</name>
</gene>
<reference evidence="2" key="1">
    <citation type="journal article" date="2020" name="G3 (Bethesda)">
        <title>High-Quality Assemblies for Three Invasive Social Wasps from the &lt;i&gt;Vespula&lt;/i&gt; Genus.</title>
        <authorList>
            <person name="Harrop T.W.R."/>
            <person name="Guhlin J."/>
            <person name="McLaughlin G.M."/>
            <person name="Permina E."/>
            <person name="Stockwell P."/>
            <person name="Gilligan J."/>
            <person name="Le Lec M.F."/>
            <person name="Gruber M.A.M."/>
            <person name="Quinn O."/>
            <person name="Lovegrove M."/>
            <person name="Duncan E.J."/>
            <person name="Remnant E.J."/>
            <person name="Van Eeckhoven J."/>
            <person name="Graham B."/>
            <person name="Knapp R.A."/>
            <person name="Langford K.W."/>
            <person name="Kronenberg Z."/>
            <person name="Press M.O."/>
            <person name="Eacker S.M."/>
            <person name="Wilson-Rankin E.E."/>
            <person name="Purcell J."/>
            <person name="Lester P.J."/>
            <person name="Dearden P.K."/>
        </authorList>
    </citation>
    <scope>NUCLEOTIDE SEQUENCE</scope>
    <source>
        <strain evidence="2">Volc-1</strain>
    </source>
</reference>
<keyword evidence="3" id="KW-1185">Reference proteome</keyword>
<evidence type="ECO:0000256" key="1">
    <source>
        <dbReference type="SAM" id="MobiDB-lite"/>
    </source>
</evidence>
<evidence type="ECO:0000313" key="3">
    <source>
        <dbReference type="Proteomes" id="UP000600918"/>
    </source>
</evidence>
<accession>A0A834PCL7</accession>
<comment type="caution">
    <text evidence="2">The sequence shown here is derived from an EMBL/GenBank/DDBJ whole genome shotgun (WGS) entry which is preliminary data.</text>
</comment>